<sequence length="76" mass="8927">MKLESNESKVPCYVTVEPKDGIFKLQTFDTSDRIFQNGHELLAWVKKNWEPIQFQNPSEYQQLLHAVAQELQNGYK</sequence>
<dbReference type="Proteomes" id="UP001139150">
    <property type="component" value="Unassembled WGS sequence"/>
</dbReference>
<proteinExistence type="predicted"/>
<protein>
    <submittedName>
        <fullName evidence="1">Uncharacterized protein</fullName>
    </submittedName>
</protein>
<comment type="caution">
    <text evidence="1">The sequence shown here is derived from an EMBL/GenBank/DDBJ whole genome shotgun (WGS) entry which is preliminary data.</text>
</comment>
<accession>A0A9X2CSI8</accession>
<keyword evidence="2" id="KW-1185">Reference proteome</keyword>
<name>A0A9X2CSI8_9BACI</name>
<gene>
    <name evidence="1" type="ORF">MF646_09895</name>
</gene>
<dbReference type="EMBL" id="JAKRYL010000008">
    <property type="protein sequence ID" value="MCL7747432.1"/>
    <property type="molecule type" value="Genomic_DNA"/>
</dbReference>
<organism evidence="1 2">
    <name type="scientific">Halalkalibacter alkaliphilus</name>
    <dbReference type="NCBI Taxonomy" id="2917993"/>
    <lineage>
        <taxon>Bacteria</taxon>
        <taxon>Bacillati</taxon>
        <taxon>Bacillota</taxon>
        <taxon>Bacilli</taxon>
        <taxon>Bacillales</taxon>
        <taxon>Bacillaceae</taxon>
        <taxon>Halalkalibacter</taxon>
    </lineage>
</organism>
<dbReference type="AlphaFoldDB" id="A0A9X2CSI8"/>
<reference evidence="1" key="1">
    <citation type="submission" date="2022-02" db="EMBL/GenBank/DDBJ databases">
        <title>Halalkalibacter sp. nov. isolated from Lonar Lake, India.</title>
        <authorList>
            <person name="Joshi A."/>
            <person name="Thite S."/>
            <person name="Lodha T."/>
        </authorList>
    </citation>
    <scope>NUCLEOTIDE SEQUENCE</scope>
    <source>
        <strain evidence="1">MEB205</strain>
    </source>
</reference>
<evidence type="ECO:0000313" key="2">
    <source>
        <dbReference type="Proteomes" id="UP001139150"/>
    </source>
</evidence>
<evidence type="ECO:0000313" key="1">
    <source>
        <dbReference type="EMBL" id="MCL7747432.1"/>
    </source>
</evidence>